<accession>A0AC58SS31</accession>
<protein>
    <submittedName>
        <fullName evidence="2">Uncharacterized protein</fullName>
    </submittedName>
</protein>
<reference evidence="2" key="2">
    <citation type="submission" date="2025-08" db="UniProtKB">
        <authorList>
            <consortium name="RefSeq"/>
        </authorList>
    </citation>
    <scope>IDENTIFICATION</scope>
    <source>
        <tissue evidence="2">Leaf</tissue>
    </source>
</reference>
<keyword evidence="1" id="KW-1185">Reference proteome</keyword>
<reference evidence="1" key="1">
    <citation type="journal article" date="2014" name="Nat. Commun.">
        <title>The tobacco genome sequence and its comparison with those of tomato and potato.</title>
        <authorList>
            <person name="Sierro N."/>
            <person name="Battey J.N."/>
            <person name="Ouadi S."/>
            <person name="Bakaher N."/>
            <person name="Bovet L."/>
            <person name="Willig A."/>
            <person name="Goepfert S."/>
            <person name="Peitsch M.C."/>
            <person name="Ivanov N.V."/>
        </authorList>
    </citation>
    <scope>NUCLEOTIDE SEQUENCE [LARGE SCALE GENOMIC DNA]</scope>
</reference>
<evidence type="ECO:0000313" key="2">
    <source>
        <dbReference type="RefSeq" id="XP_075087760.1"/>
    </source>
</evidence>
<name>A0AC58SS31_TOBAC</name>
<dbReference type="Proteomes" id="UP000790787">
    <property type="component" value="Chromosome 15"/>
</dbReference>
<gene>
    <name evidence="2" type="primary">LOC107766801</name>
</gene>
<dbReference type="RefSeq" id="XP_075087760.1">
    <property type="nucleotide sequence ID" value="XM_075231659.1"/>
</dbReference>
<organism evidence="1 2">
    <name type="scientific">Nicotiana tabacum</name>
    <name type="common">Common tobacco</name>
    <dbReference type="NCBI Taxonomy" id="4097"/>
    <lineage>
        <taxon>Eukaryota</taxon>
        <taxon>Viridiplantae</taxon>
        <taxon>Streptophyta</taxon>
        <taxon>Embryophyta</taxon>
        <taxon>Tracheophyta</taxon>
        <taxon>Spermatophyta</taxon>
        <taxon>Magnoliopsida</taxon>
        <taxon>eudicotyledons</taxon>
        <taxon>Gunneridae</taxon>
        <taxon>Pentapetalae</taxon>
        <taxon>asterids</taxon>
        <taxon>lamiids</taxon>
        <taxon>Solanales</taxon>
        <taxon>Solanaceae</taxon>
        <taxon>Nicotianoideae</taxon>
        <taxon>Nicotianeae</taxon>
        <taxon>Nicotiana</taxon>
    </lineage>
</organism>
<evidence type="ECO:0000313" key="1">
    <source>
        <dbReference type="Proteomes" id="UP000790787"/>
    </source>
</evidence>
<proteinExistence type="predicted"/>
<sequence>MAKRLFDGPNGTAAVIYAKENLLQNVLSVIPPELNRDEWVAALPRALVAGFVKTDKDFQERAQTSGTTVTFVIIEGWVVTVASVGDSTTYVHMFCVSATIDMQLGNFRHSVREVPLLTRYFIVMATSNFIR</sequence>